<accession>A0A225W2I3</accession>
<comment type="caution">
    <text evidence="1">The sequence shown here is derived from an EMBL/GenBank/DDBJ whole genome shotgun (WGS) entry which is preliminary data.</text>
</comment>
<gene>
    <name evidence="1" type="ORF">PHMEG_00015015</name>
</gene>
<sequence length="132" mass="15614">MLKHRYIKYGTTDYSILKLLIPSTRMPITIQRKLLRAMWNCRHSIFLRQSFWERRISLQYLQITMILTSLAFQREIRLHFMSGRVSWHSQAASFSTPALYNTLLPTEIDVRVDPFDYAIPSDVSPLMSYIAK</sequence>
<reference evidence="2" key="1">
    <citation type="submission" date="2017-03" db="EMBL/GenBank/DDBJ databases">
        <title>Phytopthora megakarya and P. palmivora, two closely related causual agents of cacao black pod achieved similar genome size and gene model numbers by different mechanisms.</title>
        <authorList>
            <person name="Ali S."/>
            <person name="Shao J."/>
            <person name="Larry D.J."/>
            <person name="Kronmiller B."/>
            <person name="Shen D."/>
            <person name="Strem M.D."/>
            <person name="Melnick R.L."/>
            <person name="Guiltinan M.J."/>
            <person name="Tyler B.M."/>
            <person name="Meinhardt L.W."/>
            <person name="Bailey B.A."/>
        </authorList>
    </citation>
    <scope>NUCLEOTIDE SEQUENCE [LARGE SCALE GENOMIC DNA]</scope>
    <source>
        <strain evidence="2">zdho120</strain>
    </source>
</reference>
<evidence type="ECO:0000313" key="1">
    <source>
        <dbReference type="EMBL" id="OWZ11906.1"/>
    </source>
</evidence>
<proteinExistence type="predicted"/>
<evidence type="ECO:0000313" key="2">
    <source>
        <dbReference type="Proteomes" id="UP000198211"/>
    </source>
</evidence>
<dbReference type="Proteomes" id="UP000198211">
    <property type="component" value="Unassembled WGS sequence"/>
</dbReference>
<dbReference type="AlphaFoldDB" id="A0A225W2I3"/>
<protein>
    <submittedName>
        <fullName evidence="1">Uncharacterized protein</fullName>
    </submittedName>
</protein>
<dbReference type="EMBL" id="NBNE01001997">
    <property type="protein sequence ID" value="OWZ11906.1"/>
    <property type="molecule type" value="Genomic_DNA"/>
</dbReference>
<name>A0A225W2I3_9STRA</name>
<dbReference type="STRING" id="4795.A0A225W2I3"/>
<keyword evidence="2" id="KW-1185">Reference proteome</keyword>
<organism evidence="1 2">
    <name type="scientific">Phytophthora megakarya</name>
    <dbReference type="NCBI Taxonomy" id="4795"/>
    <lineage>
        <taxon>Eukaryota</taxon>
        <taxon>Sar</taxon>
        <taxon>Stramenopiles</taxon>
        <taxon>Oomycota</taxon>
        <taxon>Peronosporomycetes</taxon>
        <taxon>Peronosporales</taxon>
        <taxon>Peronosporaceae</taxon>
        <taxon>Phytophthora</taxon>
    </lineage>
</organism>